<proteinExistence type="predicted"/>
<keyword evidence="3" id="KW-1185">Reference proteome</keyword>
<dbReference type="Proteomes" id="UP000037982">
    <property type="component" value="Unassembled WGS sequence"/>
</dbReference>
<dbReference type="InterPro" id="IPR036691">
    <property type="entry name" value="Endo/exonu/phosph_ase_sf"/>
</dbReference>
<dbReference type="SUPFAM" id="SSF56219">
    <property type="entry name" value="DNase I-like"/>
    <property type="match status" value="1"/>
</dbReference>
<dbReference type="AlphaFoldDB" id="A0A0N0XTP9"/>
<comment type="caution">
    <text evidence="2">The sequence shown here is derived from an EMBL/GenBank/DDBJ whole genome shotgun (WGS) entry which is preliminary data.</text>
</comment>
<dbReference type="EMBL" id="LGKG01000164">
    <property type="protein sequence ID" value="KPC60173.1"/>
    <property type="molecule type" value="Genomic_DNA"/>
</dbReference>
<sequence>MTAPTRILSWNIENFGENSPGTSTPKHMRNEYQAYVLGVIKAVQPHIIVLVEIAGTKNGQLIDNHAACLDLQAKLAKEDSNWRLIPPFNCGGNGGVAMLYLALDPSGRKRFFTGPKFSQGNKPGDSPPPGRPQKDVSFGKNYARKVVGERKLDPCVTTYLQQVRGIANPPEYENSAAPQTSLGLRASYQKNKIKPSDAVRDPYRARFVEVENDQVTRELNIIGVHGPASGDQQDYLRRLAGLKDVATPVVASEARVLIGDFNLDSIDDLPDKQGGYHALITPSSPGSQKYELALDPSSHLGQLNQKDGSRDYFVTIIRGKDKATWGPGNQEESPYPGFRYIDRKPMQKTNKMVTALDNAFTAHGANAKPNPGANGPSIVNAVAGSPYRPFKNNGQLPTGHFTMGRLVELPPPSGDQAPEDPKPPVGTEEDVFRKSYEARVRSISDHLPIVIEV</sequence>
<feature type="region of interest" description="Disordered" evidence="1">
    <location>
        <begin position="396"/>
        <end position="431"/>
    </location>
</feature>
<accession>A0A0N0XTP9</accession>
<evidence type="ECO:0000313" key="3">
    <source>
        <dbReference type="Proteomes" id="UP000037982"/>
    </source>
</evidence>
<protein>
    <recommendedName>
        <fullName evidence="4">Endonuclease/exonuclease/phosphatase domain-containing protein</fullName>
    </recommendedName>
</protein>
<evidence type="ECO:0000313" key="2">
    <source>
        <dbReference type="EMBL" id="KPC60173.1"/>
    </source>
</evidence>
<organism evidence="2 3">
    <name type="scientific">Streptomyces chattanoogensis</name>
    <dbReference type="NCBI Taxonomy" id="66876"/>
    <lineage>
        <taxon>Bacteria</taxon>
        <taxon>Bacillati</taxon>
        <taxon>Actinomycetota</taxon>
        <taxon>Actinomycetes</taxon>
        <taxon>Kitasatosporales</taxon>
        <taxon>Streptomycetaceae</taxon>
        <taxon>Streptomyces</taxon>
    </lineage>
</organism>
<gene>
    <name evidence="2" type="ORF">ADL29_30965</name>
</gene>
<feature type="region of interest" description="Disordered" evidence="1">
    <location>
        <begin position="112"/>
        <end position="137"/>
    </location>
</feature>
<dbReference type="RefSeq" id="WP_053926857.1">
    <property type="nucleotide sequence ID" value="NZ_LGKG01000164.1"/>
</dbReference>
<evidence type="ECO:0008006" key="4">
    <source>
        <dbReference type="Google" id="ProtNLM"/>
    </source>
</evidence>
<dbReference type="Gene3D" id="3.60.10.10">
    <property type="entry name" value="Endonuclease/exonuclease/phosphatase"/>
    <property type="match status" value="1"/>
</dbReference>
<reference evidence="3" key="1">
    <citation type="submission" date="2015-07" db="EMBL/GenBank/DDBJ databases">
        <authorList>
            <person name="Ju K.-S."/>
            <person name="Doroghazi J.R."/>
            <person name="Metcalf W.W."/>
        </authorList>
    </citation>
    <scope>NUCLEOTIDE SEQUENCE [LARGE SCALE GENOMIC DNA]</scope>
    <source>
        <strain evidence="3">NRRL ISP-5002</strain>
    </source>
</reference>
<name>A0A0N0XTP9_9ACTN</name>
<evidence type="ECO:0000256" key="1">
    <source>
        <dbReference type="SAM" id="MobiDB-lite"/>
    </source>
</evidence>
<dbReference type="PATRIC" id="fig|66876.3.peg.6826"/>